<dbReference type="PROSITE" id="PS50106">
    <property type="entry name" value="PDZ"/>
    <property type="match status" value="1"/>
</dbReference>
<evidence type="ECO:0000256" key="1">
    <source>
        <dbReference type="ARBA" id="ARBA00004123"/>
    </source>
</evidence>
<dbReference type="Pfam" id="PF00595">
    <property type="entry name" value="PDZ"/>
    <property type="match status" value="1"/>
</dbReference>
<dbReference type="Proteomes" id="UP000288216">
    <property type="component" value="Unassembled WGS sequence"/>
</dbReference>
<proteinExistence type="predicted"/>
<feature type="region of interest" description="Disordered" evidence="3">
    <location>
        <begin position="117"/>
        <end position="143"/>
    </location>
</feature>
<evidence type="ECO:0000256" key="2">
    <source>
        <dbReference type="ARBA" id="ARBA00023242"/>
    </source>
</evidence>
<accession>A0A401PUM3</accession>
<dbReference type="EMBL" id="BFAA01017952">
    <property type="protein sequence ID" value="GCB76802.1"/>
    <property type="molecule type" value="Genomic_DNA"/>
</dbReference>
<comment type="caution">
    <text evidence="5">The sequence shown here is derived from an EMBL/GenBank/DDBJ whole genome shotgun (WGS) entry which is preliminary data.</text>
</comment>
<dbReference type="Gene3D" id="2.30.42.10">
    <property type="match status" value="1"/>
</dbReference>
<evidence type="ECO:0000313" key="5">
    <source>
        <dbReference type="EMBL" id="GCB76802.1"/>
    </source>
</evidence>
<dbReference type="AlphaFoldDB" id="A0A401PUM3"/>
<dbReference type="InterPro" id="IPR036034">
    <property type="entry name" value="PDZ_sf"/>
</dbReference>
<protein>
    <recommendedName>
        <fullName evidence="4">PDZ domain-containing protein</fullName>
    </recommendedName>
</protein>
<sequence length="143" mass="15840">MDVAVRWRCQRNGSDLVSYFRSRRDCTKMAKKEDDLDVLLPNWTGAAAHGFSISGDDEGIFIKDVVQNSPAGKSGVMKEGDQIVSATIYFDEMGYDEAQKILQTVDRHTVGLKLHRKGEKLSPGGSYSWNPERMEATSPGAVL</sequence>
<feature type="non-terminal residue" evidence="5">
    <location>
        <position position="143"/>
    </location>
</feature>
<dbReference type="InterPro" id="IPR052082">
    <property type="entry name" value="Myelin_sheath_structural"/>
</dbReference>
<keyword evidence="2" id="KW-0539">Nucleus</keyword>
<name>A0A401PUM3_SCYTO</name>
<evidence type="ECO:0000259" key="4">
    <source>
        <dbReference type="PROSITE" id="PS50106"/>
    </source>
</evidence>
<reference evidence="5 6" key="1">
    <citation type="journal article" date="2018" name="Nat. Ecol. Evol.">
        <title>Shark genomes provide insights into elasmobranch evolution and the origin of vertebrates.</title>
        <authorList>
            <person name="Hara Y"/>
            <person name="Yamaguchi K"/>
            <person name="Onimaru K"/>
            <person name="Kadota M"/>
            <person name="Koyanagi M"/>
            <person name="Keeley SD"/>
            <person name="Tatsumi K"/>
            <person name="Tanaka K"/>
            <person name="Motone F"/>
            <person name="Kageyama Y"/>
            <person name="Nozu R"/>
            <person name="Adachi N"/>
            <person name="Nishimura O"/>
            <person name="Nakagawa R"/>
            <person name="Tanegashima C"/>
            <person name="Kiyatake I"/>
            <person name="Matsumoto R"/>
            <person name="Murakumo K"/>
            <person name="Nishida K"/>
            <person name="Terakita A"/>
            <person name="Kuratani S"/>
            <person name="Sato K"/>
            <person name="Hyodo S Kuraku.S."/>
        </authorList>
    </citation>
    <scope>NUCLEOTIDE SEQUENCE [LARGE SCALE GENOMIC DNA]</scope>
</reference>
<dbReference type="STRING" id="75743.A0A401PUM3"/>
<evidence type="ECO:0000256" key="3">
    <source>
        <dbReference type="SAM" id="MobiDB-lite"/>
    </source>
</evidence>
<comment type="subcellular location">
    <subcellularLocation>
        <location evidence="1">Nucleus</location>
    </subcellularLocation>
</comment>
<dbReference type="SUPFAM" id="SSF50156">
    <property type="entry name" value="PDZ domain-like"/>
    <property type="match status" value="1"/>
</dbReference>
<organism evidence="5 6">
    <name type="scientific">Scyliorhinus torazame</name>
    <name type="common">Cloudy catshark</name>
    <name type="synonym">Catulus torazame</name>
    <dbReference type="NCBI Taxonomy" id="75743"/>
    <lineage>
        <taxon>Eukaryota</taxon>
        <taxon>Metazoa</taxon>
        <taxon>Chordata</taxon>
        <taxon>Craniata</taxon>
        <taxon>Vertebrata</taxon>
        <taxon>Chondrichthyes</taxon>
        <taxon>Elasmobranchii</taxon>
        <taxon>Galeomorphii</taxon>
        <taxon>Galeoidea</taxon>
        <taxon>Carcharhiniformes</taxon>
        <taxon>Scyliorhinidae</taxon>
        <taxon>Scyliorhinus</taxon>
    </lineage>
</organism>
<feature type="domain" description="PDZ" evidence="4">
    <location>
        <begin position="37"/>
        <end position="103"/>
    </location>
</feature>
<dbReference type="CDD" id="cd00136">
    <property type="entry name" value="PDZ_canonical"/>
    <property type="match status" value="1"/>
</dbReference>
<evidence type="ECO:0000313" key="6">
    <source>
        <dbReference type="Proteomes" id="UP000288216"/>
    </source>
</evidence>
<dbReference type="GO" id="GO:0043034">
    <property type="term" value="C:costamere"/>
    <property type="evidence" value="ECO:0007669"/>
    <property type="project" value="TreeGrafter"/>
</dbReference>
<dbReference type="GO" id="GO:0005634">
    <property type="term" value="C:nucleus"/>
    <property type="evidence" value="ECO:0007669"/>
    <property type="project" value="UniProtKB-SubCell"/>
</dbReference>
<gene>
    <name evidence="5" type="ORF">scyTo_0021033</name>
</gene>
<keyword evidence="6" id="KW-1185">Reference proteome</keyword>
<dbReference type="OrthoDB" id="8058206at2759"/>
<dbReference type="SMART" id="SM00228">
    <property type="entry name" value="PDZ"/>
    <property type="match status" value="1"/>
</dbReference>
<dbReference type="PANTHER" id="PTHR23348:SF41">
    <property type="entry name" value="NEUROBLAST DIFFERENTIATION-ASSOCIATED PROTEIN AHNAK"/>
    <property type="match status" value="1"/>
</dbReference>
<dbReference type="PANTHER" id="PTHR23348">
    <property type="entry name" value="PERIAXIN/AHNAK"/>
    <property type="match status" value="1"/>
</dbReference>
<dbReference type="InterPro" id="IPR001478">
    <property type="entry name" value="PDZ"/>
</dbReference>
<dbReference type="GO" id="GO:0043484">
    <property type="term" value="P:regulation of RNA splicing"/>
    <property type="evidence" value="ECO:0007669"/>
    <property type="project" value="TreeGrafter"/>
</dbReference>